<keyword evidence="4" id="KW-0067">ATP-binding</keyword>
<dbReference type="EC" id="6.1.1.20" evidence="1"/>
<name>A0A8J8P0L2_HALGN</name>
<dbReference type="InterPro" id="IPR045864">
    <property type="entry name" value="aa-tRNA-synth_II/BPL/LPL"/>
</dbReference>
<dbReference type="GO" id="GO:0005829">
    <property type="term" value="C:cytosol"/>
    <property type="evidence" value="ECO:0007669"/>
    <property type="project" value="TreeGrafter"/>
</dbReference>
<feature type="domain" description="Aminoacyl-transfer RNA synthetases class-II family profile" evidence="7">
    <location>
        <begin position="181"/>
        <end position="277"/>
    </location>
</feature>
<dbReference type="InterPro" id="IPR006195">
    <property type="entry name" value="aa-tRNA-synth_II"/>
</dbReference>
<gene>
    <name evidence="8" type="ORF">FGO68_gene16358</name>
</gene>
<evidence type="ECO:0000259" key="7">
    <source>
        <dbReference type="PROSITE" id="PS50862"/>
    </source>
</evidence>
<dbReference type="EMBL" id="RRYP01003235">
    <property type="protein sequence ID" value="TNV83999.1"/>
    <property type="molecule type" value="Genomic_DNA"/>
</dbReference>
<dbReference type="GO" id="GO:0000049">
    <property type="term" value="F:tRNA binding"/>
    <property type="evidence" value="ECO:0007669"/>
    <property type="project" value="InterPro"/>
</dbReference>
<dbReference type="AlphaFoldDB" id="A0A8J8P0L2"/>
<evidence type="ECO:0000256" key="3">
    <source>
        <dbReference type="ARBA" id="ARBA00022741"/>
    </source>
</evidence>
<dbReference type="GO" id="GO:0009328">
    <property type="term" value="C:phenylalanine-tRNA ligase complex"/>
    <property type="evidence" value="ECO:0007669"/>
    <property type="project" value="TreeGrafter"/>
</dbReference>
<evidence type="ECO:0000256" key="4">
    <source>
        <dbReference type="ARBA" id="ARBA00022840"/>
    </source>
</evidence>
<dbReference type="PANTHER" id="PTHR11538">
    <property type="entry name" value="PHENYLALANYL-TRNA SYNTHETASE"/>
    <property type="match status" value="1"/>
</dbReference>
<dbReference type="Pfam" id="PF18553">
    <property type="entry name" value="PheRS_DBD3"/>
    <property type="match status" value="1"/>
</dbReference>
<evidence type="ECO:0000256" key="6">
    <source>
        <dbReference type="ARBA" id="ARBA00023146"/>
    </source>
</evidence>
<dbReference type="SUPFAM" id="SSF55681">
    <property type="entry name" value="Class II aaRS and biotin synthetases"/>
    <property type="match status" value="1"/>
</dbReference>
<dbReference type="Proteomes" id="UP000785679">
    <property type="component" value="Unassembled WGS sequence"/>
</dbReference>
<dbReference type="Pfam" id="PF01409">
    <property type="entry name" value="tRNA-synt_2d"/>
    <property type="match status" value="1"/>
</dbReference>
<accession>A0A8J8P0L2</accession>
<evidence type="ECO:0000313" key="9">
    <source>
        <dbReference type="Proteomes" id="UP000785679"/>
    </source>
</evidence>
<keyword evidence="2" id="KW-0436">Ligase</keyword>
<dbReference type="PANTHER" id="PTHR11538:SF40">
    <property type="entry name" value="PHENYLALANINE--TRNA LIGASE ALPHA SUBUNIT"/>
    <property type="match status" value="1"/>
</dbReference>
<dbReference type="InterPro" id="IPR040725">
    <property type="entry name" value="PheRS_DBD3"/>
</dbReference>
<dbReference type="Gene3D" id="3.30.930.10">
    <property type="entry name" value="Bira Bifunctional Protein, Domain 2"/>
    <property type="match status" value="1"/>
</dbReference>
<reference evidence="8" key="1">
    <citation type="submission" date="2019-06" db="EMBL/GenBank/DDBJ databases">
        <authorList>
            <person name="Zheng W."/>
        </authorList>
    </citation>
    <scope>NUCLEOTIDE SEQUENCE</scope>
    <source>
        <strain evidence="8">QDHG01</strain>
    </source>
</reference>
<proteinExistence type="predicted"/>
<keyword evidence="5" id="KW-0648">Protein biosynthesis</keyword>
<evidence type="ECO:0000256" key="5">
    <source>
        <dbReference type="ARBA" id="ARBA00022917"/>
    </source>
</evidence>
<keyword evidence="9" id="KW-1185">Reference proteome</keyword>
<dbReference type="PROSITE" id="PS50862">
    <property type="entry name" value="AA_TRNA_LIGASE_II"/>
    <property type="match status" value="1"/>
</dbReference>
<dbReference type="InterPro" id="IPR002319">
    <property type="entry name" value="Phenylalanyl-tRNA_Synthase"/>
</dbReference>
<organism evidence="8 9">
    <name type="scientific">Halteria grandinella</name>
    <dbReference type="NCBI Taxonomy" id="5974"/>
    <lineage>
        <taxon>Eukaryota</taxon>
        <taxon>Sar</taxon>
        <taxon>Alveolata</taxon>
        <taxon>Ciliophora</taxon>
        <taxon>Intramacronucleata</taxon>
        <taxon>Spirotrichea</taxon>
        <taxon>Stichotrichia</taxon>
        <taxon>Sporadotrichida</taxon>
        <taxon>Halteriidae</taxon>
        <taxon>Halteria</taxon>
    </lineage>
</organism>
<sequence length="279" mass="30850">MVESISAQAVQDLTVQLSNLILGHLAEHGEGIPNTDDFSASKGIKPADLDPVLKSLVAEEYITVKATDKKLLEPTDEGRSYLQSGTPEYQLASALKVGEPIEKKDLEERLGAELVKIGSQKALALKWLKAEGKTAIVRIAETIEDTDKNLLTAFVANPDVTAHTAGDVDKLKKRKLVNIGLSHLLGIMQEFYSKIGIKQLKFKPAYNPYTEPSLEIFGFHPQLKRWVEIGNSGVFRPEMLRPMGLPEDVSVLGWGLSLERPTMIYSTKENKICYINPSH</sequence>
<dbReference type="OrthoDB" id="238316at2759"/>
<dbReference type="GO" id="GO:0004826">
    <property type="term" value="F:phenylalanine-tRNA ligase activity"/>
    <property type="evidence" value="ECO:0007669"/>
    <property type="project" value="UniProtKB-EC"/>
</dbReference>
<dbReference type="GO" id="GO:0005524">
    <property type="term" value="F:ATP binding"/>
    <property type="evidence" value="ECO:0007669"/>
    <property type="project" value="UniProtKB-KW"/>
</dbReference>
<evidence type="ECO:0000256" key="1">
    <source>
        <dbReference type="ARBA" id="ARBA00012814"/>
    </source>
</evidence>
<protein>
    <recommendedName>
        <fullName evidence="1">phenylalanine--tRNA ligase</fullName>
        <ecNumber evidence="1">6.1.1.20</ecNumber>
    </recommendedName>
</protein>
<comment type="caution">
    <text evidence="8">The sequence shown here is derived from an EMBL/GenBank/DDBJ whole genome shotgun (WGS) entry which is preliminary data.</text>
</comment>
<dbReference type="GO" id="GO:0006432">
    <property type="term" value="P:phenylalanyl-tRNA aminoacylation"/>
    <property type="evidence" value="ECO:0007669"/>
    <property type="project" value="TreeGrafter"/>
</dbReference>
<keyword evidence="6" id="KW-0030">Aminoacyl-tRNA synthetase</keyword>
<keyword evidence="3" id="KW-0547">Nucleotide-binding</keyword>
<evidence type="ECO:0000313" key="8">
    <source>
        <dbReference type="EMBL" id="TNV83999.1"/>
    </source>
</evidence>
<evidence type="ECO:0000256" key="2">
    <source>
        <dbReference type="ARBA" id="ARBA00022598"/>
    </source>
</evidence>